<sequence>MSRLSKVICASQNFLERFFYCLCVFLDFLIILGIYIIFGHFWAVTKRSKVLFCYSSRYSKVVGASQQKIDAFFCIVCVFLDFLVILGNLRDIRPFSGSYKKKSLVQVKFLLRCVLYCLCVFIDFSAILGIYMIFDHFQAVAKRSRVLFCYTSRYSKVIGASPKEVEAFFVIGGGQNFLRRFLYYLCVFLDFLAILGHLRNIRPFLGSYEMKQSFVLGIFILFGHFREVTKSSKVCSVIRHDILMCFLIFRLFWGIYVIFSHFRAVTKRSKLQKEVMFCYVICHDIPRSLLQVKKN</sequence>
<feature type="transmembrane region" description="Helical" evidence="1">
    <location>
        <begin position="238"/>
        <end position="259"/>
    </location>
</feature>
<feature type="transmembrane region" description="Helical" evidence="1">
    <location>
        <begin position="109"/>
        <end position="134"/>
    </location>
</feature>
<proteinExistence type="predicted"/>
<comment type="caution">
    <text evidence="2">The sequence shown here is derived from an EMBL/GenBank/DDBJ whole genome shotgun (WGS) entry which is preliminary data.</text>
</comment>
<keyword evidence="1" id="KW-0472">Membrane</keyword>
<feature type="transmembrane region" description="Helical" evidence="1">
    <location>
        <begin position="69"/>
        <end position="89"/>
    </location>
</feature>
<feature type="transmembrane region" description="Helical" evidence="1">
    <location>
        <begin position="210"/>
        <end position="226"/>
    </location>
</feature>
<accession>A0A9J5ZD41</accession>
<evidence type="ECO:0000256" key="1">
    <source>
        <dbReference type="SAM" id="Phobius"/>
    </source>
</evidence>
<dbReference type="EMBL" id="JACXVP010000004">
    <property type="protein sequence ID" value="KAG5610349.1"/>
    <property type="molecule type" value="Genomic_DNA"/>
</dbReference>
<evidence type="ECO:0000313" key="2">
    <source>
        <dbReference type="EMBL" id="KAG5610349.1"/>
    </source>
</evidence>
<name>A0A9J5ZD41_SOLCO</name>
<feature type="transmembrane region" description="Helical" evidence="1">
    <location>
        <begin position="20"/>
        <end position="42"/>
    </location>
</feature>
<keyword evidence="3" id="KW-1185">Reference proteome</keyword>
<keyword evidence="1" id="KW-1133">Transmembrane helix</keyword>
<dbReference type="AlphaFoldDB" id="A0A9J5ZD41"/>
<gene>
    <name evidence="2" type="ORF">H5410_021630</name>
</gene>
<evidence type="ECO:0000313" key="3">
    <source>
        <dbReference type="Proteomes" id="UP000824120"/>
    </source>
</evidence>
<dbReference type="Proteomes" id="UP000824120">
    <property type="component" value="Chromosome 4"/>
</dbReference>
<feature type="transmembrane region" description="Helical" evidence="1">
    <location>
        <begin position="181"/>
        <end position="198"/>
    </location>
</feature>
<keyword evidence="1" id="KW-0812">Transmembrane</keyword>
<protein>
    <submittedName>
        <fullName evidence="2">Uncharacterized protein</fullName>
    </submittedName>
</protein>
<organism evidence="2 3">
    <name type="scientific">Solanum commersonii</name>
    <name type="common">Commerson's wild potato</name>
    <name type="synonym">Commerson's nightshade</name>
    <dbReference type="NCBI Taxonomy" id="4109"/>
    <lineage>
        <taxon>Eukaryota</taxon>
        <taxon>Viridiplantae</taxon>
        <taxon>Streptophyta</taxon>
        <taxon>Embryophyta</taxon>
        <taxon>Tracheophyta</taxon>
        <taxon>Spermatophyta</taxon>
        <taxon>Magnoliopsida</taxon>
        <taxon>eudicotyledons</taxon>
        <taxon>Gunneridae</taxon>
        <taxon>Pentapetalae</taxon>
        <taxon>asterids</taxon>
        <taxon>lamiids</taxon>
        <taxon>Solanales</taxon>
        <taxon>Solanaceae</taxon>
        <taxon>Solanoideae</taxon>
        <taxon>Solaneae</taxon>
        <taxon>Solanum</taxon>
    </lineage>
</organism>
<reference evidence="2 3" key="1">
    <citation type="submission" date="2020-09" db="EMBL/GenBank/DDBJ databases">
        <title>De no assembly of potato wild relative species, Solanum commersonii.</title>
        <authorList>
            <person name="Cho K."/>
        </authorList>
    </citation>
    <scope>NUCLEOTIDE SEQUENCE [LARGE SCALE GENOMIC DNA]</scope>
    <source>
        <strain evidence="2">LZ3.2</strain>
        <tissue evidence="2">Leaf</tissue>
    </source>
</reference>